<dbReference type="Proteomes" id="UP000664534">
    <property type="component" value="Unassembled WGS sequence"/>
</dbReference>
<dbReference type="GO" id="GO:0016705">
    <property type="term" value="F:oxidoreductase activity, acting on paired donors, with incorporation or reduction of molecular oxygen"/>
    <property type="evidence" value="ECO:0007669"/>
    <property type="project" value="InterPro"/>
</dbReference>
<dbReference type="Pfam" id="PF00067">
    <property type="entry name" value="p450"/>
    <property type="match status" value="1"/>
</dbReference>
<evidence type="ECO:0000313" key="2">
    <source>
        <dbReference type="Proteomes" id="UP000664534"/>
    </source>
</evidence>
<dbReference type="InterPro" id="IPR001128">
    <property type="entry name" value="Cyt_P450"/>
</dbReference>
<dbReference type="GO" id="GO:0020037">
    <property type="term" value="F:heme binding"/>
    <property type="evidence" value="ECO:0007669"/>
    <property type="project" value="InterPro"/>
</dbReference>
<dbReference type="OrthoDB" id="823504at2759"/>
<accession>A0A8H3IPH0</accession>
<dbReference type="GO" id="GO:0004497">
    <property type="term" value="F:monooxygenase activity"/>
    <property type="evidence" value="ECO:0007669"/>
    <property type="project" value="InterPro"/>
</dbReference>
<dbReference type="Gene3D" id="1.10.630.10">
    <property type="entry name" value="Cytochrome P450"/>
    <property type="match status" value="1"/>
</dbReference>
<reference evidence="1" key="1">
    <citation type="submission" date="2021-03" db="EMBL/GenBank/DDBJ databases">
        <authorList>
            <person name="Tagirdzhanova G."/>
        </authorList>
    </citation>
    <scope>NUCLEOTIDE SEQUENCE</scope>
</reference>
<dbReference type="AlphaFoldDB" id="A0A8H3IPH0"/>
<keyword evidence="2" id="KW-1185">Reference proteome</keyword>
<evidence type="ECO:0000313" key="1">
    <source>
        <dbReference type="EMBL" id="CAF9935527.1"/>
    </source>
</evidence>
<dbReference type="GO" id="GO:0005506">
    <property type="term" value="F:iron ion binding"/>
    <property type="evidence" value="ECO:0007669"/>
    <property type="project" value="InterPro"/>
</dbReference>
<proteinExistence type="predicted"/>
<dbReference type="SUPFAM" id="SSF48264">
    <property type="entry name" value="Cytochrome P450"/>
    <property type="match status" value="1"/>
</dbReference>
<organism evidence="1 2">
    <name type="scientific">Imshaugia aleurites</name>
    <dbReference type="NCBI Taxonomy" id="172621"/>
    <lineage>
        <taxon>Eukaryota</taxon>
        <taxon>Fungi</taxon>
        <taxon>Dikarya</taxon>
        <taxon>Ascomycota</taxon>
        <taxon>Pezizomycotina</taxon>
        <taxon>Lecanoromycetes</taxon>
        <taxon>OSLEUM clade</taxon>
        <taxon>Lecanoromycetidae</taxon>
        <taxon>Lecanorales</taxon>
        <taxon>Lecanorineae</taxon>
        <taxon>Parmeliaceae</taxon>
        <taxon>Imshaugia</taxon>
    </lineage>
</organism>
<comment type="caution">
    <text evidence="1">The sequence shown here is derived from an EMBL/GenBank/DDBJ whole genome shotgun (WGS) entry which is preliminary data.</text>
</comment>
<protein>
    <recommendedName>
        <fullName evidence="3">Cytochrome P450</fullName>
    </recommendedName>
</protein>
<name>A0A8H3IPH0_9LECA</name>
<sequence>MALVFICIFFDADPANSFPLRQAARKLTQQLGEIMEMLIIPEAKETTVVSTVLGFFHKHSALSKYGRHMLHQLLQSGLSTKDVIWSQILPTAGGMIANQAQLFAQNLDFYLEPENAEHLKEISRLAKLDTPEADDLILRYFMEGTRISATVGLYRDVATTTTIPDGDRQVHVIPGEEIFVDCITASQDPTIFPDPGTVKLDRPMDSYIHYGQGPHQCVGYGVSKLAMMTMLKTVGKLDNLRRAPGPQGSIKKIAGPGGVTVYMTADHSRYFPFPTTMKVRWDGDLEPEEL</sequence>
<dbReference type="EMBL" id="CAJPDT010000084">
    <property type="protein sequence ID" value="CAF9935527.1"/>
    <property type="molecule type" value="Genomic_DNA"/>
</dbReference>
<dbReference type="InterPro" id="IPR036396">
    <property type="entry name" value="Cyt_P450_sf"/>
</dbReference>
<evidence type="ECO:0008006" key="3">
    <source>
        <dbReference type="Google" id="ProtNLM"/>
    </source>
</evidence>
<dbReference type="CDD" id="cd20612">
    <property type="entry name" value="CYP_LDS-like_C"/>
    <property type="match status" value="1"/>
</dbReference>
<gene>
    <name evidence="1" type="ORF">IMSHALPRED_010259</name>
</gene>